<evidence type="ECO:0000313" key="4">
    <source>
        <dbReference type="Proteomes" id="UP000198701"/>
    </source>
</evidence>
<dbReference type="OrthoDB" id="5005615at2"/>
<keyword evidence="4" id="KW-1185">Reference proteome</keyword>
<dbReference type="STRING" id="386301.SAMN05216282_102268"/>
<reference evidence="3 4" key="1">
    <citation type="submission" date="2016-10" db="EMBL/GenBank/DDBJ databases">
        <authorList>
            <person name="de Groot N.N."/>
        </authorList>
    </citation>
    <scope>NUCLEOTIDE SEQUENCE [LARGE SCALE GENOMIC DNA]</scope>
    <source>
        <strain evidence="3 4">CGMCC 1.5382</strain>
    </source>
</reference>
<feature type="chain" id="PRO_5041164596" evidence="2">
    <location>
        <begin position="27"/>
        <end position="241"/>
    </location>
</feature>
<keyword evidence="2" id="KW-0732">Signal</keyword>
<protein>
    <submittedName>
        <fullName evidence="3">Uncharacterized protein</fullName>
    </submittedName>
</protein>
<evidence type="ECO:0000256" key="1">
    <source>
        <dbReference type="SAM" id="MobiDB-lite"/>
    </source>
</evidence>
<name>A0A1G8YRT4_9MICO</name>
<proteinExistence type="predicted"/>
<accession>A0A1G8YRT4</accession>
<evidence type="ECO:0000256" key="2">
    <source>
        <dbReference type="SAM" id="SignalP"/>
    </source>
</evidence>
<feature type="compositionally biased region" description="Low complexity" evidence="1">
    <location>
        <begin position="30"/>
        <end position="50"/>
    </location>
</feature>
<dbReference type="Proteomes" id="UP000198701">
    <property type="component" value="Unassembled WGS sequence"/>
</dbReference>
<gene>
    <name evidence="3" type="ORF">SAMN05216282_102268</name>
</gene>
<dbReference type="EMBL" id="FNFU01000002">
    <property type="protein sequence ID" value="SDK05528.1"/>
    <property type="molecule type" value="Genomic_DNA"/>
</dbReference>
<dbReference type="AlphaFoldDB" id="A0A1G8YRT4"/>
<feature type="signal peptide" evidence="2">
    <location>
        <begin position="1"/>
        <end position="26"/>
    </location>
</feature>
<dbReference type="PROSITE" id="PS51257">
    <property type="entry name" value="PROKAR_LIPOPROTEIN"/>
    <property type="match status" value="1"/>
</dbReference>
<evidence type="ECO:0000313" key="3">
    <source>
        <dbReference type="EMBL" id="SDK05528.1"/>
    </source>
</evidence>
<dbReference type="RefSeq" id="WP_134575287.1">
    <property type="nucleotide sequence ID" value="NZ_FNFU01000002.1"/>
</dbReference>
<feature type="region of interest" description="Disordered" evidence="1">
    <location>
        <begin position="30"/>
        <end position="55"/>
    </location>
</feature>
<organism evidence="3 4">
    <name type="scientific">Cryobacterium psychrotolerans</name>
    <dbReference type="NCBI Taxonomy" id="386301"/>
    <lineage>
        <taxon>Bacteria</taxon>
        <taxon>Bacillati</taxon>
        <taxon>Actinomycetota</taxon>
        <taxon>Actinomycetes</taxon>
        <taxon>Micrococcales</taxon>
        <taxon>Microbacteriaceae</taxon>
        <taxon>Cryobacterium</taxon>
    </lineage>
</organism>
<sequence>MNRSASKFTMVGLMVSGILFAGTACASNQSGADSAAGPAGDVAPSSSPGPEVDPLTSVTTIVVRPEALELMDESGSLVASLTYEDPLAAMLGALSVVVGEEPATASYEGGLERPAGQTYSWAGLTLTDYLPPEGKFLGESDYSLDFTAGQVGDGVAITTESGSTVGDDMDAVADELGLSVNRDFASAGHLFFLIEVGPELTTPAGDNIEYPNAWAVHVSSTSGSGVINNIGAPVNLSHWVS</sequence>